<dbReference type="PANTHER" id="PTHR45647">
    <property type="entry name" value="OS02G0152300 PROTEIN"/>
    <property type="match status" value="1"/>
</dbReference>
<dbReference type="InterPro" id="IPR051348">
    <property type="entry name" value="U-box_ubiquitin_ligases"/>
</dbReference>
<dbReference type="InterPro" id="IPR011009">
    <property type="entry name" value="Kinase-like_dom_sf"/>
</dbReference>
<dbReference type="PROSITE" id="PS50011">
    <property type="entry name" value="PROTEIN_KINASE_DOM"/>
    <property type="match status" value="1"/>
</dbReference>
<proteinExistence type="predicted"/>
<evidence type="ECO:0000256" key="1">
    <source>
        <dbReference type="ARBA" id="ARBA00000900"/>
    </source>
</evidence>
<evidence type="ECO:0000313" key="6">
    <source>
        <dbReference type="Proteomes" id="UP000095767"/>
    </source>
</evidence>
<organism evidence="5 6">
    <name type="scientific">Dichanthelium oligosanthes</name>
    <dbReference type="NCBI Taxonomy" id="888268"/>
    <lineage>
        <taxon>Eukaryota</taxon>
        <taxon>Viridiplantae</taxon>
        <taxon>Streptophyta</taxon>
        <taxon>Embryophyta</taxon>
        <taxon>Tracheophyta</taxon>
        <taxon>Spermatophyta</taxon>
        <taxon>Magnoliopsida</taxon>
        <taxon>Liliopsida</taxon>
        <taxon>Poales</taxon>
        <taxon>Poaceae</taxon>
        <taxon>PACMAD clade</taxon>
        <taxon>Panicoideae</taxon>
        <taxon>Panicodae</taxon>
        <taxon>Paniceae</taxon>
        <taxon>Dichantheliinae</taxon>
        <taxon>Dichanthelium</taxon>
    </lineage>
</organism>
<dbReference type="Proteomes" id="UP000095767">
    <property type="component" value="Unassembled WGS sequence"/>
</dbReference>
<evidence type="ECO:0000313" key="5">
    <source>
        <dbReference type="EMBL" id="OEL18874.1"/>
    </source>
</evidence>
<gene>
    <name evidence="5" type="ORF">BAE44_0020106</name>
</gene>
<evidence type="ECO:0000259" key="4">
    <source>
        <dbReference type="PROSITE" id="PS50011"/>
    </source>
</evidence>
<protein>
    <recommendedName>
        <fullName evidence="2">RING-type E3 ubiquitin transferase</fullName>
        <ecNumber evidence="2">2.3.2.27</ecNumber>
    </recommendedName>
</protein>
<evidence type="ECO:0000256" key="3">
    <source>
        <dbReference type="ARBA" id="ARBA00022786"/>
    </source>
</evidence>
<keyword evidence="6" id="KW-1185">Reference proteome</keyword>
<dbReference type="Pfam" id="PF00069">
    <property type="entry name" value="Pkinase"/>
    <property type="match status" value="1"/>
</dbReference>
<dbReference type="AlphaFoldDB" id="A0A1E5V1E7"/>
<dbReference type="InterPro" id="IPR008266">
    <property type="entry name" value="Tyr_kinase_AS"/>
</dbReference>
<dbReference type="SUPFAM" id="SSF56112">
    <property type="entry name" value="Protein kinase-like (PK-like)"/>
    <property type="match status" value="1"/>
</dbReference>
<accession>A0A1E5V1E7</accession>
<feature type="domain" description="Protein kinase" evidence="4">
    <location>
        <begin position="130"/>
        <end position="326"/>
    </location>
</feature>
<name>A0A1E5V1E7_9POAL</name>
<dbReference type="EMBL" id="LWDX02055344">
    <property type="protein sequence ID" value="OEL18874.1"/>
    <property type="molecule type" value="Genomic_DNA"/>
</dbReference>
<reference evidence="5 6" key="1">
    <citation type="submission" date="2016-09" db="EMBL/GenBank/DDBJ databases">
        <title>The draft genome of Dichanthelium oligosanthes: A C3 panicoid grass species.</title>
        <authorList>
            <person name="Studer A.J."/>
            <person name="Schnable J.C."/>
            <person name="Brutnell T.P."/>
        </authorList>
    </citation>
    <scope>NUCLEOTIDE SEQUENCE [LARGE SCALE GENOMIC DNA]</scope>
    <source>
        <strain evidence="6">cv. Kellogg 1175</strain>
        <tissue evidence="5">Leaf</tissue>
    </source>
</reference>
<evidence type="ECO:0000256" key="2">
    <source>
        <dbReference type="ARBA" id="ARBA00012483"/>
    </source>
</evidence>
<comment type="catalytic activity">
    <reaction evidence="1">
        <text>S-ubiquitinyl-[E2 ubiquitin-conjugating enzyme]-L-cysteine + [acceptor protein]-L-lysine = [E2 ubiquitin-conjugating enzyme]-L-cysteine + N(6)-ubiquitinyl-[acceptor protein]-L-lysine.</text>
        <dbReference type="EC" id="2.3.2.27"/>
    </reaction>
</comment>
<keyword evidence="3" id="KW-0833">Ubl conjugation pathway</keyword>
<dbReference type="Gene3D" id="1.10.510.10">
    <property type="entry name" value="Transferase(Phosphotransferase) domain 1"/>
    <property type="match status" value="1"/>
</dbReference>
<sequence>MEDVVCRVTVAELRSAAAAVDHAFEELLTGLDHPTLRVEVAPEAREAAARVRARCGEEEGDRLGGVEFRLRVVFVNSFDNEKETGSDLELDEESWERGSSLSIDFVLVNEANRYVGMLFVKASSRPSDILPLLRNLAGFPAHEEIELYEIESGDIICYQKSPKPKDKYPYLRVFFQHIYDQKVCILREGKHPNIVTIAGVCLESCALVSPNGNPEDNIFCTNGSPPPLWHKRAQIIAEVCSALLYLHSNKPNALVHGDLRPCNILLDANNRSKLCKFGTSNPFLDPGVCAANLTARLPYMDPEFLTTGELTPLSEVYSLGVIICAC</sequence>
<dbReference type="PANTHER" id="PTHR45647:SF50">
    <property type="entry name" value="U-BOX DOMAIN-CONTAINING PROTEIN 57"/>
    <property type="match status" value="1"/>
</dbReference>
<dbReference type="STRING" id="888268.A0A1E5V1E7"/>
<dbReference type="OrthoDB" id="587152at2759"/>
<dbReference type="EC" id="2.3.2.27" evidence="2"/>
<comment type="caution">
    <text evidence="5">The sequence shown here is derived from an EMBL/GenBank/DDBJ whole genome shotgun (WGS) entry which is preliminary data.</text>
</comment>
<dbReference type="InterPro" id="IPR000719">
    <property type="entry name" value="Prot_kinase_dom"/>
</dbReference>
<dbReference type="PROSITE" id="PS00109">
    <property type="entry name" value="PROTEIN_KINASE_TYR"/>
    <property type="match status" value="1"/>
</dbReference>
<dbReference type="GO" id="GO:0004672">
    <property type="term" value="F:protein kinase activity"/>
    <property type="evidence" value="ECO:0007669"/>
    <property type="project" value="InterPro"/>
</dbReference>
<dbReference type="GO" id="GO:0005524">
    <property type="term" value="F:ATP binding"/>
    <property type="evidence" value="ECO:0007669"/>
    <property type="project" value="InterPro"/>
</dbReference>
<dbReference type="GO" id="GO:0061630">
    <property type="term" value="F:ubiquitin protein ligase activity"/>
    <property type="evidence" value="ECO:0007669"/>
    <property type="project" value="UniProtKB-EC"/>
</dbReference>
<dbReference type="Gene3D" id="3.10.20.90">
    <property type="entry name" value="Phosphatidylinositol 3-kinase Catalytic Subunit, Chain A, domain 1"/>
    <property type="match status" value="1"/>
</dbReference>